<dbReference type="Gene3D" id="2.60.40.10">
    <property type="entry name" value="Immunoglobulins"/>
    <property type="match status" value="1"/>
</dbReference>
<evidence type="ECO:0000313" key="5">
    <source>
        <dbReference type="Proteomes" id="UP000316621"/>
    </source>
</evidence>
<keyword evidence="5" id="KW-1185">Reference proteome</keyword>
<dbReference type="Pfam" id="PF16561">
    <property type="entry name" value="AMPK1_CBM"/>
    <property type="match status" value="1"/>
</dbReference>
<dbReference type="CDD" id="cd02859">
    <property type="entry name" value="E_set_AMPKbeta_like_N"/>
    <property type="match status" value="1"/>
</dbReference>
<sequence length="318" mass="36097">MFFFFWFFMLFILDSAHVYFVIDRWSTNVHGSWFSLHSKKSVCEDIHRFSFNVVFHNTRKGFQSLSILHDASMGKHPACHPSRRISAMTISLHDKLSSSPQEDESSISSDVSPLDSSNKILSQNLASGKLISLVADSERSKLLKKLSEANQHNRFLKRQLQIKEDALVEFKSGVAVMELEIQALVVLAEEIAKTGIPPGSRKINGKYIHSQLISRLEGVHRKLKEQLKDVEVVQSKEVHLHWNGMAETVQVMGTFDGWSRGENLSPEYTGSYTQFSATLMLRPGRYEIKFLVDGEWRLSAELPTTGEGMIENNLLIVE</sequence>
<accession>A0A4Y7JAT7</accession>
<reference evidence="4 5" key="1">
    <citation type="journal article" date="2018" name="Science">
        <title>The opium poppy genome and morphinan production.</title>
        <authorList>
            <person name="Guo L."/>
            <person name="Winzer T."/>
            <person name="Yang X."/>
            <person name="Li Y."/>
            <person name="Ning Z."/>
            <person name="He Z."/>
            <person name="Teodor R."/>
            <person name="Lu Y."/>
            <person name="Bowser T.A."/>
            <person name="Graham I.A."/>
            <person name="Ye K."/>
        </authorList>
    </citation>
    <scope>NUCLEOTIDE SEQUENCE [LARGE SCALE GENOMIC DNA]</scope>
    <source>
        <strain evidence="5">cv. HN1</strain>
        <tissue evidence="4">Leaves</tissue>
    </source>
</reference>
<dbReference type="OMA" id="YNLICPS"/>
<dbReference type="STRING" id="3469.A0A4Y7JAT7"/>
<feature type="coiled-coil region" evidence="1">
    <location>
        <begin position="139"/>
        <end position="166"/>
    </location>
</feature>
<dbReference type="EMBL" id="CM010718">
    <property type="protein sequence ID" value="RZC58223.1"/>
    <property type="molecule type" value="Genomic_DNA"/>
</dbReference>
<keyword evidence="2" id="KW-0732">Signal</keyword>
<dbReference type="InterPro" id="IPR032640">
    <property type="entry name" value="AMPK1_CBM"/>
</dbReference>
<dbReference type="GO" id="GO:0009507">
    <property type="term" value="C:chloroplast"/>
    <property type="evidence" value="ECO:0007669"/>
    <property type="project" value="UniProtKB-ARBA"/>
</dbReference>
<keyword evidence="1" id="KW-0175">Coiled coil</keyword>
<name>A0A4Y7JAT7_PAPSO</name>
<evidence type="ECO:0000259" key="3">
    <source>
        <dbReference type="Pfam" id="PF16561"/>
    </source>
</evidence>
<organism evidence="4 5">
    <name type="scientific">Papaver somniferum</name>
    <name type="common">Opium poppy</name>
    <dbReference type="NCBI Taxonomy" id="3469"/>
    <lineage>
        <taxon>Eukaryota</taxon>
        <taxon>Viridiplantae</taxon>
        <taxon>Streptophyta</taxon>
        <taxon>Embryophyta</taxon>
        <taxon>Tracheophyta</taxon>
        <taxon>Spermatophyta</taxon>
        <taxon>Magnoliopsida</taxon>
        <taxon>Ranunculales</taxon>
        <taxon>Papaveraceae</taxon>
        <taxon>Papaveroideae</taxon>
        <taxon>Papaver</taxon>
    </lineage>
</organism>
<feature type="domain" description="AMP-activated protein kinase glycogen-binding" evidence="3">
    <location>
        <begin position="238"/>
        <end position="309"/>
    </location>
</feature>
<proteinExistence type="predicted"/>
<dbReference type="AlphaFoldDB" id="A0A4Y7JAT7"/>
<dbReference type="Gramene" id="RZC58223">
    <property type="protein sequence ID" value="RZC58223"/>
    <property type="gene ID" value="C5167_005521"/>
</dbReference>
<protein>
    <recommendedName>
        <fullName evidence="3">AMP-activated protein kinase glycogen-binding domain-containing protein</fullName>
    </recommendedName>
</protein>
<gene>
    <name evidence="4" type="ORF">C5167_005521</name>
</gene>
<dbReference type="SUPFAM" id="SSF81296">
    <property type="entry name" value="E set domains"/>
    <property type="match status" value="1"/>
</dbReference>
<feature type="signal peptide" evidence="2">
    <location>
        <begin position="1"/>
        <end position="18"/>
    </location>
</feature>
<dbReference type="InterPro" id="IPR014756">
    <property type="entry name" value="Ig_E-set"/>
</dbReference>
<dbReference type="Proteomes" id="UP000316621">
    <property type="component" value="Chromosome 4"/>
</dbReference>
<dbReference type="PANTHER" id="PTHR47342">
    <property type="entry name" value="PROTEIN PTST, CHLOROPLASTIC"/>
    <property type="match status" value="1"/>
</dbReference>
<dbReference type="InterPro" id="IPR013783">
    <property type="entry name" value="Ig-like_fold"/>
</dbReference>
<dbReference type="PANTHER" id="PTHR47342:SF1">
    <property type="entry name" value="PROTEIN PTST, CHLOROPLASTIC"/>
    <property type="match status" value="1"/>
</dbReference>
<evidence type="ECO:0000256" key="2">
    <source>
        <dbReference type="SAM" id="SignalP"/>
    </source>
</evidence>
<evidence type="ECO:0000313" key="4">
    <source>
        <dbReference type="EMBL" id="RZC58223.1"/>
    </source>
</evidence>
<evidence type="ECO:0000256" key="1">
    <source>
        <dbReference type="SAM" id="Coils"/>
    </source>
</evidence>
<feature type="chain" id="PRO_5021492772" description="AMP-activated protein kinase glycogen-binding domain-containing protein" evidence="2">
    <location>
        <begin position="19"/>
        <end position="318"/>
    </location>
</feature>